<dbReference type="AlphaFoldDB" id="A0A0F9HK04"/>
<dbReference type="InterPro" id="IPR029069">
    <property type="entry name" value="HotDog_dom_sf"/>
</dbReference>
<sequence>MYIEELHDRIGDSSLFNYRFTTERVEWFAELTMDNNPLHLDKEYAATTRFEKPVVHGMLVASMFSKIFGTQFPGEGTVYSTQQLEFINPVYHEDFVCATVKLREIVDNIAIFETTAEVYIPGGVRPVITGEAEIWLPSMKYKPQEFEHSPERDEKVFKEIEEKYNTIFQPDDTVLELLSIAKKWRAKAQMREAKIKELELDAKRWRVFSDLWDQMTAPWC</sequence>
<protein>
    <recommendedName>
        <fullName evidence="1">MaoC-like domain-containing protein</fullName>
    </recommendedName>
</protein>
<dbReference type="Gene3D" id="3.10.129.10">
    <property type="entry name" value="Hotdog Thioesterase"/>
    <property type="match status" value="1"/>
</dbReference>
<dbReference type="EMBL" id="LAZR01024342">
    <property type="protein sequence ID" value="KKL75472.1"/>
    <property type="molecule type" value="Genomic_DNA"/>
</dbReference>
<dbReference type="InterPro" id="IPR050965">
    <property type="entry name" value="UPF0336/Enoyl-CoA_hydratase"/>
</dbReference>
<dbReference type="SUPFAM" id="SSF54637">
    <property type="entry name" value="Thioesterase/thiol ester dehydrase-isomerase"/>
    <property type="match status" value="1"/>
</dbReference>
<name>A0A0F9HK04_9ZZZZ</name>
<gene>
    <name evidence="2" type="ORF">LCGC14_2054520</name>
</gene>
<dbReference type="Pfam" id="PF01575">
    <property type="entry name" value="MaoC_dehydratas"/>
    <property type="match status" value="1"/>
</dbReference>
<dbReference type="PANTHER" id="PTHR43437">
    <property type="entry name" value="HYDROXYACYL-THIOESTER DEHYDRATASE TYPE 2, MITOCHONDRIAL-RELATED"/>
    <property type="match status" value="1"/>
</dbReference>
<reference evidence="2" key="1">
    <citation type="journal article" date="2015" name="Nature">
        <title>Complex archaea that bridge the gap between prokaryotes and eukaryotes.</title>
        <authorList>
            <person name="Spang A."/>
            <person name="Saw J.H."/>
            <person name="Jorgensen S.L."/>
            <person name="Zaremba-Niedzwiedzka K."/>
            <person name="Martijn J."/>
            <person name="Lind A.E."/>
            <person name="van Eijk R."/>
            <person name="Schleper C."/>
            <person name="Guy L."/>
            <person name="Ettema T.J."/>
        </authorList>
    </citation>
    <scope>NUCLEOTIDE SEQUENCE</scope>
</reference>
<organism evidence="2">
    <name type="scientific">marine sediment metagenome</name>
    <dbReference type="NCBI Taxonomy" id="412755"/>
    <lineage>
        <taxon>unclassified sequences</taxon>
        <taxon>metagenomes</taxon>
        <taxon>ecological metagenomes</taxon>
    </lineage>
</organism>
<dbReference type="InterPro" id="IPR002539">
    <property type="entry name" value="MaoC-like_dom"/>
</dbReference>
<dbReference type="GO" id="GO:0005739">
    <property type="term" value="C:mitochondrion"/>
    <property type="evidence" value="ECO:0007669"/>
    <property type="project" value="TreeGrafter"/>
</dbReference>
<feature type="domain" description="MaoC-like" evidence="1">
    <location>
        <begin position="19"/>
        <end position="104"/>
    </location>
</feature>
<comment type="caution">
    <text evidence="2">The sequence shown here is derived from an EMBL/GenBank/DDBJ whole genome shotgun (WGS) entry which is preliminary data.</text>
</comment>
<dbReference type="GO" id="GO:0019171">
    <property type="term" value="F:(3R)-hydroxyacyl-[acyl-carrier-protein] dehydratase activity"/>
    <property type="evidence" value="ECO:0007669"/>
    <property type="project" value="TreeGrafter"/>
</dbReference>
<dbReference type="PANTHER" id="PTHR43437:SF3">
    <property type="entry name" value="HYDROXYACYL-THIOESTER DEHYDRATASE TYPE 2, MITOCHONDRIAL"/>
    <property type="match status" value="1"/>
</dbReference>
<proteinExistence type="predicted"/>
<accession>A0A0F9HK04</accession>
<evidence type="ECO:0000313" key="2">
    <source>
        <dbReference type="EMBL" id="KKL75472.1"/>
    </source>
</evidence>
<dbReference type="CDD" id="cd03449">
    <property type="entry name" value="R_hydratase"/>
    <property type="match status" value="1"/>
</dbReference>
<dbReference type="GO" id="GO:0006633">
    <property type="term" value="P:fatty acid biosynthetic process"/>
    <property type="evidence" value="ECO:0007669"/>
    <property type="project" value="TreeGrafter"/>
</dbReference>
<evidence type="ECO:0000259" key="1">
    <source>
        <dbReference type="Pfam" id="PF01575"/>
    </source>
</evidence>